<feature type="domain" description="Solute-binding protein family 3/N-terminal" evidence="6">
    <location>
        <begin position="366"/>
        <end position="588"/>
    </location>
</feature>
<feature type="transmembrane region" description="Helical" evidence="5">
    <location>
        <begin position="306"/>
        <end position="330"/>
    </location>
</feature>
<keyword evidence="5" id="KW-0812">Transmembrane</keyword>
<keyword evidence="5" id="KW-1133">Transmembrane helix</keyword>
<evidence type="ECO:0000256" key="5">
    <source>
        <dbReference type="SAM" id="Phobius"/>
    </source>
</evidence>
<comment type="similarity">
    <text evidence="1">Belongs to the bacterial solute-binding protein 3 family.</text>
</comment>
<keyword evidence="8" id="KW-1185">Reference proteome</keyword>
<gene>
    <name evidence="7" type="ORF">THAPSDRAFT_4287</name>
</gene>
<dbReference type="GO" id="GO:0006865">
    <property type="term" value="P:amino acid transport"/>
    <property type="evidence" value="ECO:0000318"/>
    <property type="project" value="GO_Central"/>
</dbReference>
<proteinExistence type="inferred from homology"/>
<feature type="region of interest" description="Disordered" evidence="4">
    <location>
        <begin position="1"/>
        <end position="67"/>
    </location>
</feature>
<sequence>MPDTHAGNDDDFDGGGSSSFVQAAADASAQTTTHYSSANCVPPLSDSNTSSEDSSYPPVSSSALTVEITNTRRGLDISGASSGAASSGVASSTSASIPATIDETTEEANAGTVLSANTSIGATRDVFPNEEDIPAQSSLFATDSDTLEGNDNTTTNTDNLWRKERPTSTSAHTDESEIGAQQVDEPAPQLNRRFFRGLARRNTLQRSRERERRARRRQGLENSATITPPTQEELMTASVRPTQGSIFSSISSSGVHQDVHDSGNTRDSFVRRFSKILLRATLVEEEPPMEVAVAEPMSFMQRRWKILVAGGCLLLIIITVLLSVFLTAMMRDNSTNIPTTVPSSAPSSSPSFDPRPTLAIVQERGYVRCGLFQKKTEARNFRRDLCRSVAAVVLLDPDSIIETDVHVNNRFPMLYDRAVDLLAAGETYTLEREVNEPTTGAGFSFTTPYYYDGMVFGGNSTSVYCAEERKRYDECANLKICVQESTTHYSYVSANFAAGFYTSVRSLSESAVFFLQDKCNAFAGERMEILSSVSIQNLTETNAVVIGNKTYTSEPLSIATRNDDQEWSDIVNWVIQALIFGEENGLVKNSSLCENSTIVDTTNTGLNFLNSVYCVGNYGQLFARNHEDPMDRSQMNEVNQGTGMLYVIPFGDISSQHGAKPFTGGQLNCGVVIQNDKYHNVSNMGIDYCSTLASSMFDGNVYAVNVTVFSEDEEERAYLELDKRRLDVLVGVRATQNYDFEDLPSRRGLTFSSPYFYGDESGEVDVSFFPMVTREDDVLFSSFVNCIVLSTLYAAENAITKEVYVQMPLITIFGNEYLWALRDAISANGNYDEMYEKHFGIGKDSDPTSRARNALNDEQNPQLLSLPGLRQ</sequence>
<dbReference type="OMA" id="RYDECAN"/>
<keyword evidence="3" id="KW-0732">Signal</keyword>
<evidence type="ECO:0000256" key="1">
    <source>
        <dbReference type="ARBA" id="ARBA00010333"/>
    </source>
</evidence>
<reference evidence="7 8" key="1">
    <citation type="journal article" date="2004" name="Science">
        <title>The genome of the diatom Thalassiosira pseudonana: ecology, evolution, and metabolism.</title>
        <authorList>
            <person name="Armbrust E.V."/>
            <person name="Berges J.A."/>
            <person name="Bowler C."/>
            <person name="Green B.R."/>
            <person name="Martinez D."/>
            <person name="Putnam N.H."/>
            <person name="Zhou S."/>
            <person name="Allen A.E."/>
            <person name="Apt K.E."/>
            <person name="Bechner M."/>
            <person name="Brzezinski M.A."/>
            <person name="Chaal B.K."/>
            <person name="Chiovitti A."/>
            <person name="Davis A.K."/>
            <person name="Demarest M.S."/>
            <person name="Detter J.C."/>
            <person name="Glavina T."/>
            <person name="Goodstein D."/>
            <person name="Hadi M.Z."/>
            <person name="Hellsten U."/>
            <person name="Hildebrand M."/>
            <person name="Jenkins B.D."/>
            <person name="Jurka J."/>
            <person name="Kapitonov V.V."/>
            <person name="Kroger N."/>
            <person name="Lau W.W."/>
            <person name="Lane T.W."/>
            <person name="Larimer F.W."/>
            <person name="Lippmeier J.C."/>
            <person name="Lucas S."/>
            <person name="Medina M."/>
            <person name="Montsant A."/>
            <person name="Obornik M."/>
            <person name="Parker M.S."/>
            <person name="Palenik B."/>
            <person name="Pazour G.J."/>
            <person name="Richardson P.M."/>
            <person name="Rynearson T.A."/>
            <person name="Saito M.A."/>
            <person name="Schwartz D.C."/>
            <person name="Thamatrakoln K."/>
            <person name="Valentin K."/>
            <person name="Vardi A."/>
            <person name="Wilkerson F.P."/>
            <person name="Rokhsar D.S."/>
        </authorList>
    </citation>
    <scope>NUCLEOTIDE SEQUENCE [LARGE SCALE GENOMIC DNA]</scope>
    <source>
        <strain evidence="7 8">CCMP1335</strain>
    </source>
</reference>
<keyword evidence="2" id="KW-0813">Transport</keyword>
<feature type="compositionally biased region" description="Polar residues" evidence="4">
    <location>
        <begin position="220"/>
        <end position="229"/>
    </location>
</feature>
<dbReference type="RefSeq" id="XP_002289233.1">
    <property type="nucleotide sequence ID" value="XM_002289197.1"/>
</dbReference>
<reference evidence="7 8" key="2">
    <citation type="journal article" date="2008" name="Nature">
        <title>The Phaeodactylum genome reveals the evolutionary history of diatom genomes.</title>
        <authorList>
            <person name="Bowler C."/>
            <person name="Allen A.E."/>
            <person name="Badger J.H."/>
            <person name="Grimwood J."/>
            <person name="Jabbari K."/>
            <person name="Kuo A."/>
            <person name="Maheswari U."/>
            <person name="Martens C."/>
            <person name="Maumus F."/>
            <person name="Otillar R.P."/>
            <person name="Rayko E."/>
            <person name="Salamov A."/>
            <person name="Vandepoele K."/>
            <person name="Beszteri B."/>
            <person name="Gruber A."/>
            <person name="Heijde M."/>
            <person name="Katinka M."/>
            <person name="Mock T."/>
            <person name="Valentin K."/>
            <person name="Verret F."/>
            <person name="Berges J.A."/>
            <person name="Brownlee C."/>
            <person name="Cadoret J.P."/>
            <person name="Chiovitti A."/>
            <person name="Choi C.J."/>
            <person name="Coesel S."/>
            <person name="De Martino A."/>
            <person name="Detter J.C."/>
            <person name="Durkin C."/>
            <person name="Falciatore A."/>
            <person name="Fournet J."/>
            <person name="Haruta M."/>
            <person name="Huysman M.J."/>
            <person name="Jenkins B.D."/>
            <person name="Jiroutova K."/>
            <person name="Jorgensen R.E."/>
            <person name="Joubert Y."/>
            <person name="Kaplan A."/>
            <person name="Kroger N."/>
            <person name="Kroth P.G."/>
            <person name="La Roche J."/>
            <person name="Lindquist E."/>
            <person name="Lommer M."/>
            <person name="Martin-Jezequel V."/>
            <person name="Lopez P.J."/>
            <person name="Lucas S."/>
            <person name="Mangogna M."/>
            <person name="McGinnis K."/>
            <person name="Medlin L.K."/>
            <person name="Montsant A."/>
            <person name="Oudot-Le Secq M.P."/>
            <person name="Napoli C."/>
            <person name="Obornik M."/>
            <person name="Parker M.S."/>
            <person name="Petit J.L."/>
            <person name="Porcel B.M."/>
            <person name="Poulsen N."/>
            <person name="Robison M."/>
            <person name="Rychlewski L."/>
            <person name="Rynearson T.A."/>
            <person name="Schmutz J."/>
            <person name="Shapiro H."/>
            <person name="Siaut M."/>
            <person name="Stanley M."/>
            <person name="Sussman M.R."/>
            <person name="Taylor A.R."/>
            <person name="Vardi A."/>
            <person name="von Dassow P."/>
            <person name="Vyverman W."/>
            <person name="Willis A."/>
            <person name="Wyrwicz L.S."/>
            <person name="Rokhsar D.S."/>
            <person name="Weissenbach J."/>
            <person name="Armbrust E.V."/>
            <person name="Green B.R."/>
            <person name="Van de Peer Y."/>
            <person name="Grigoriev I.V."/>
        </authorList>
    </citation>
    <scope>NUCLEOTIDE SEQUENCE [LARGE SCALE GENOMIC DNA]</scope>
    <source>
        <strain evidence="7 8">CCMP1335</strain>
    </source>
</reference>
<accession>B8C1G0</accession>
<feature type="region of interest" description="Disordered" evidence="4">
    <location>
        <begin position="140"/>
        <end position="185"/>
    </location>
</feature>
<dbReference type="SMART" id="SM00062">
    <property type="entry name" value="PBPb"/>
    <property type="match status" value="1"/>
</dbReference>
<dbReference type="eggNOG" id="ENOG502RX6V">
    <property type="taxonomic scope" value="Eukaryota"/>
</dbReference>
<organism evidence="7 8">
    <name type="scientific">Thalassiosira pseudonana</name>
    <name type="common">Marine diatom</name>
    <name type="synonym">Cyclotella nana</name>
    <dbReference type="NCBI Taxonomy" id="35128"/>
    <lineage>
        <taxon>Eukaryota</taxon>
        <taxon>Sar</taxon>
        <taxon>Stramenopiles</taxon>
        <taxon>Ochrophyta</taxon>
        <taxon>Bacillariophyta</taxon>
        <taxon>Coscinodiscophyceae</taxon>
        <taxon>Thalassiosirophycidae</taxon>
        <taxon>Thalassiosirales</taxon>
        <taxon>Thalassiosiraceae</taxon>
        <taxon>Thalassiosira</taxon>
    </lineage>
</organism>
<dbReference type="SUPFAM" id="SSF53850">
    <property type="entry name" value="Periplasmic binding protein-like II"/>
    <property type="match status" value="1"/>
</dbReference>
<evidence type="ECO:0000256" key="2">
    <source>
        <dbReference type="ARBA" id="ARBA00022448"/>
    </source>
</evidence>
<dbReference type="InParanoid" id="B8C1G0"/>
<dbReference type="HOGENOM" id="CLU_329711_0_0_1"/>
<feature type="compositionally biased region" description="Low complexity" evidence="4">
    <location>
        <begin position="18"/>
        <end position="29"/>
    </location>
</feature>
<dbReference type="PANTHER" id="PTHR30085">
    <property type="entry name" value="AMINO ACID ABC TRANSPORTER PERMEASE"/>
    <property type="match status" value="1"/>
</dbReference>
<dbReference type="PaxDb" id="35128-Thaps4287"/>
<feature type="compositionally biased region" description="Polar residues" evidence="4">
    <location>
        <begin position="140"/>
        <end position="149"/>
    </location>
</feature>
<evidence type="ECO:0000313" key="7">
    <source>
        <dbReference type="EMBL" id="EED92770.1"/>
    </source>
</evidence>
<name>B8C1G0_THAPS</name>
<protein>
    <recommendedName>
        <fullName evidence="6">Solute-binding protein family 3/N-terminal domain-containing protein</fullName>
    </recommendedName>
</protein>
<feature type="compositionally biased region" description="Low complexity" evidence="4">
    <location>
        <begin position="45"/>
        <end position="62"/>
    </location>
</feature>
<evidence type="ECO:0000313" key="8">
    <source>
        <dbReference type="Proteomes" id="UP000001449"/>
    </source>
</evidence>
<dbReference type="InterPro" id="IPR051455">
    <property type="entry name" value="Bact_solute-bind_prot3"/>
</dbReference>
<keyword evidence="5" id="KW-0472">Membrane</keyword>
<feature type="compositionally biased region" description="Polar residues" evidence="4">
    <location>
        <begin position="30"/>
        <end position="39"/>
    </location>
</feature>
<dbReference type="Proteomes" id="UP000001449">
    <property type="component" value="Chromosome 4"/>
</dbReference>
<feature type="region of interest" description="Disordered" evidence="4">
    <location>
        <begin position="76"/>
        <end position="95"/>
    </location>
</feature>
<dbReference type="InterPro" id="IPR001638">
    <property type="entry name" value="Solute-binding_3/MltF_N"/>
</dbReference>
<dbReference type="KEGG" id="tps:THAPSDRAFT_4287"/>
<dbReference type="GeneID" id="7447491"/>
<feature type="region of interest" description="Disordered" evidence="4">
    <location>
        <begin position="200"/>
        <end position="229"/>
    </location>
</feature>
<dbReference type="AlphaFoldDB" id="B8C1G0"/>
<evidence type="ECO:0000259" key="6">
    <source>
        <dbReference type="SMART" id="SM00062"/>
    </source>
</evidence>
<dbReference type="EMBL" id="CM000641">
    <property type="protein sequence ID" value="EED92770.1"/>
    <property type="molecule type" value="Genomic_DNA"/>
</dbReference>
<dbReference type="Gene3D" id="3.40.190.10">
    <property type="entry name" value="Periplasmic binding protein-like II"/>
    <property type="match status" value="2"/>
</dbReference>
<evidence type="ECO:0000256" key="3">
    <source>
        <dbReference type="ARBA" id="ARBA00022729"/>
    </source>
</evidence>
<feature type="compositionally biased region" description="Low complexity" evidence="4">
    <location>
        <begin position="150"/>
        <end position="159"/>
    </location>
</feature>
<feature type="compositionally biased region" description="Low complexity" evidence="4">
    <location>
        <begin position="78"/>
        <end position="95"/>
    </location>
</feature>
<dbReference type="PANTHER" id="PTHR30085:SF6">
    <property type="entry name" value="ABC TRANSPORTER GLUTAMINE-BINDING PROTEIN GLNH"/>
    <property type="match status" value="1"/>
</dbReference>
<evidence type="ECO:0000256" key="4">
    <source>
        <dbReference type="SAM" id="MobiDB-lite"/>
    </source>
</evidence>